<dbReference type="Proteomes" id="UP000194800">
    <property type="component" value="Unassembled WGS sequence"/>
</dbReference>
<dbReference type="AlphaFoldDB" id="A0A242NG09"/>
<evidence type="ECO:0000313" key="4">
    <source>
        <dbReference type="EMBL" id="OTQ10560.1"/>
    </source>
</evidence>
<evidence type="ECO:0000256" key="1">
    <source>
        <dbReference type="SAM" id="Phobius"/>
    </source>
</evidence>
<keyword evidence="1" id="KW-0812">Transmembrane</keyword>
<feature type="signal peptide" evidence="2">
    <location>
        <begin position="1"/>
        <end position="22"/>
    </location>
</feature>
<proteinExistence type="predicted"/>
<dbReference type="Proteomes" id="UP000194977">
    <property type="component" value="Unassembled WGS sequence"/>
</dbReference>
<organism evidence="3 6">
    <name type="scientific">Gilliamella apicola</name>
    <dbReference type="NCBI Taxonomy" id="1196095"/>
    <lineage>
        <taxon>Bacteria</taxon>
        <taxon>Pseudomonadati</taxon>
        <taxon>Pseudomonadota</taxon>
        <taxon>Gammaproteobacteria</taxon>
        <taxon>Orbales</taxon>
        <taxon>Orbaceae</taxon>
        <taxon>Gilliamella</taxon>
    </lineage>
</organism>
<name>A0A242NG09_9GAMM</name>
<evidence type="ECO:0000313" key="3">
    <source>
        <dbReference type="EMBL" id="OTP98867.1"/>
    </source>
</evidence>
<feature type="transmembrane region" description="Helical" evidence="1">
    <location>
        <begin position="38"/>
        <end position="58"/>
    </location>
</feature>
<keyword evidence="2" id="KW-0732">Signal</keyword>
<accession>A0A242NG09</accession>
<dbReference type="RefSeq" id="WP_086301247.1">
    <property type="nucleotide sequence ID" value="NZ_MZNE01000019.1"/>
</dbReference>
<evidence type="ECO:0000313" key="5">
    <source>
        <dbReference type="Proteomes" id="UP000194800"/>
    </source>
</evidence>
<keyword evidence="5" id="KW-1185">Reference proteome</keyword>
<gene>
    <name evidence="4" type="ORF">B6C91_05250</name>
    <name evidence="3" type="ORF">B6D08_09530</name>
</gene>
<keyword evidence="1" id="KW-0472">Membrane</keyword>
<protein>
    <submittedName>
        <fullName evidence="3">Uncharacterized protein</fullName>
    </submittedName>
</protein>
<feature type="chain" id="PRO_5012173278" evidence="2">
    <location>
        <begin position="23"/>
        <end position="64"/>
    </location>
</feature>
<comment type="caution">
    <text evidence="3">The sequence shown here is derived from an EMBL/GenBank/DDBJ whole genome shotgun (WGS) entry which is preliminary data.</text>
</comment>
<keyword evidence="1" id="KW-1133">Transmembrane helix</keyword>
<reference evidence="5 6" key="1">
    <citation type="submission" date="2017-03" db="EMBL/GenBank/DDBJ databases">
        <title>Comparative genomics of honeybee gut symbionts reveal geographically distinct and subgroup specific antibiotic resistance.</title>
        <authorList>
            <person name="Ludvigsen J."/>
            <person name="Porcellato D."/>
            <person name="Labee-Lund T.M."/>
            <person name="Amdam G.V."/>
            <person name="Rudi K."/>
        </authorList>
    </citation>
    <scope>NUCLEOTIDE SEQUENCE [LARGE SCALE GENOMIC DNA]</scope>
    <source>
        <strain evidence="3 6">A-7-12</strain>
        <strain evidence="4 5">A-9-12</strain>
    </source>
</reference>
<evidence type="ECO:0000313" key="6">
    <source>
        <dbReference type="Proteomes" id="UP000194977"/>
    </source>
</evidence>
<evidence type="ECO:0000256" key="2">
    <source>
        <dbReference type="SAM" id="SignalP"/>
    </source>
</evidence>
<dbReference type="EMBL" id="NART01000016">
    <property type="protein sequence ID" value="OTQ10560.1"/>
    <property type="molecule type" value="Genomic_DNA"/>
</dbReference>
<dbReference type="EMBL" id="NARP01000024">
    <property type="protein sequence ID" value="OTP98867.1"/>
    <property type="molecule type" value="Genomic_DNA"/>
</dbReference>
<sequence>MKTMNKVILGVLTLLSSNFAFAQDVLDSSLSVGGNAILNILIKAFTGIILLVVIGLLISKCNSK</sequence>